<sequence>MSPDESQDPARPGEWTSPVPQDAAPGIPGITQPHAQPYGGYPVAPPRRANTGLILGLSIGFAFLAAIGVGAYALVASSGSPTSTAAAASDSATADAINSAVVSAIQAQASSDDSTSASPTSAAVALPASVDGLQLLKSSSAQAEASRVRTGVSKGGATYTGALIGAYGPQANGGWRLVLVDQPFTNLTAATENEFTSTPAATIVDEITTAVKMAGTQVETSSDSSAAISCGTLAADGQTIPTCIWVDSTSFGLAYFYPTYYTTSLDSAAHYTDDLRAAAEAG</sequence>
<comment type="caution">
    <text evidence="3">The sequence shown here is derived from an EMBL/GenBank/DDBJ whole genome shotgun (WGS) entry which is preliminary data.</text>
</comment>
<keyword evidence="2" id="KW-0812">Transmembrane</keyword>
<feature type="transmembrane region" description="Helical" evidence="2">
    <location>
        <begin position="53"/>
        <end position="75"/>
    </location>
</feature>
<proteinExistence type="predicted"/>
<evidence type="ECO:0000313" key="3">
    <source>
        <dbReference type="EMBL" id="MBR7824927.1"/>
    </source>
</evidence>
<dbReference type="Proteomes" id="UP000676325">
    <property type="component" value="Unassembled WGS sequence"/>
</dbReference>
<evidence type="ECO:0000256" key="2">
    <source>
        <dbReference type="SAM" id="Phobius"/>
    </source>
</evidence>
<keyword evidence="2" id="KW-0472">Membrane</keyword>
<evidence type="ECO:0000313" key="4">
    <source>
        <dbReference type="Proteomes" id="UP000676325"/>
    </source>
</evidence>
<reference evidence="3" key="1">
    <citation type="submission" date="2021-04" db="EMBL/GenBank/DDBJ databases">
        <title>Genome based classification of Actinospica acidithermotolerans sp. nov., an actinobacterium isolated from an Indonesian hot spring.</title>
        <authorList>
            <person name="Kusuma A.B."/>
            <person name="Putra K.E."/>
            <person name="Nafisah S."/>
            <person name="Loh J."/>
            <person name="Nouioui I."/>
            <person name="Goodfellow M."/>
        </authorList>
    </citation>
    <scope>NUCLEOTIDE SEQUENCE</scope>
    <source>
        <strain evidence="3">MGRD01-02</strain>
    </source>
</reference>
<dbReference type="RefSeq" id="WP_212516078.1">
    <property type="nucleotide sequence ID" value="NZ_JAGSOH010000002.1"/>
</dbReference>
<dbReference type="EMBL" id="JAGSOH010000002">
    <property type="protein sequence ID" value="MBR7824927.1"/>
    <property type="molecule type" value="Genomic_DNA"/>
</dbReference>
<feature type="region of interest" description="Disordered" evidence="1">
    <location>
        <begin position="1"/>
        <end position="43"/>
    </location>
</feature>
<protein>
    <submittedName>
        <fullName evidence="3">Uncharacterized protein</fullName>
    </submittedName>
</protein>
<evidence type="ECO:0000256" key="1">
    <source>
        <dbReference type="SAM" id="MobiDB-lite"/>
    </source>
</evidence>
<name>A0A941E5R4_9ACTN</name>
<gene>
    <name evidence="3" type="ORF">KDK95_01300</name>
</gene>
<keyword evidence="2" id="KW-1133">Transmembrane helix</keyword>
<keyword evidence="4" id="KW-1185">Reference proteome</keyword>
<accession>A0A941E5R4</accession>
<dbReference type="AlphaFoldDB" id="A0A941E5R4"/>
<organism evidence="3 4">
    <name type="scientific">Actinospica acidithermotolerans</name>
    <dbReference type="NCBI Taxonomy" id="2828514"/>
    <lineage>
        <taxon>Bacteria</taxon>
        <taxon>Bacillati</taxon>
        <taxon>Actinomycetota</taxon>
        <taxon>Actinomycetes</taxon>
        <taxon>Catenulisporales</taxon>
        <taxon>Actinospicaceae</taxon>
        <taxon>Actinospica</taxon>
    </lineage>
</organism>